<feature type="region of interest" description="Disordered" evidence="1">
    <location>
        <begin position="232"/>
        <end position="267"/>
    </location>
</feature>
<reference evidence="2" key="2">
    <citation type="submission" date="2021-01" db="EMBL/GenBank/DDBJ databases">
        <authorList>
            <person name="Schikora-Tamarit M.A."/>
        </authorList>
    </citation>
    <scope>NUCLEOTIDE SEQUENCE</scope>
    <source>
        <strain evidence="2">CBS6341</strain>
    </source>
</reference>
<dbReference type="AlphaFoldDB" id="A0A9P8PQ85"/>
<evidence type="ECO:0000256" key="1">
    <source>
        <dbReference type="SAM" id="MobiDB-lite"/>
    </source>
</evidence>
<feature type="compositionally biased region" description="Acidic residues" evidence="1">
    <location>
        <begin position="84"/>
        <end position="97"/>
    </location>
</feature>
<feature type="compositionally biased region" description="Polar residues" evidence="1">
    <location>
        <begin position="334"/>
        <end position="344"/>
    </location>
</feature>
<name>A0A9P8PQ85_9ASCO</name>
<reference evidence="2" key="1">
    <citation type="journal article" date="2021" name="Open Biol.">
        <title>Shared evolutionary footprints suggest mitochondrial oxidative damage underlies multiple complex I losses in fungi.</title>
        <authorList>
            <person name="Schikora-Tamarit M.A."/>
            <person name="Marcet-Houben M."/>
            <person name="Nosek J."/>
            <person name="Gabaldon T."/>
        </authorList>
    </citation>
    <scope>NUCLEOTIDE SEQUENCE</scope>
    <source>
        <strain evidence="2">CBS6341</strain>
    </source>
</reference>
<dbReference type="EMBL" id="JAEUBF010000753">
    <property type="protein sequence ID" value="KAH3675549.1"/>
    <property type="molecule type" value="Genomic_DNA"/>
</dbReference>
<protein>
    <submittedName>
        <fullName evidence="2">Uncharacterized protein</fullName>
    </submittedName>
</protein>
<feature type="region of interest" description="Disordered" evidence="1">
    <location>
        <begin position="65"/>
        <end position="114"/>
    </location>
</feature>
<feature type="region of interest" description="Disordered" evidence="1">
    <location>
        <begin position="291"/>
        <end position="362"/>
    </location>
</feature>
<evidence type="ECO:0000313" key="2">
    <source>
        <dbReference type="EMBL" id="KAH3675549.1"/>
    </source>
</evidence>
<keyword evidence="3" id="KW-1185">Reference proteome</keyword>
<accession>A0A9P8PQ85</accession>
<comment type="caution">
    <text evidence="2">The sequence shown here is derived from an EMBL/GenBank/DDBJ whole genome shotgun (WGS) entry which is preliminary data.</text>
</comment>
<sequence>MGIPIKEILRSKKNVNNKRVRISDRNYHVPPSLIRRLTINPPVPIELTRSNAIRRRRRFIQPLHTNHPLPILPTYSSNNRRQEEEEADAEVEEEAEEERGRGGGIQRSIPRSSLWREHHYPEPYESVDSSNDELNSRLLIPHDIVDNQQTHEDIEIDGMEQDHEETMQLDEYNQQQGGVPSTEEEAINLWSERADDLRRRLIEGFNSHLERGEDPSNNLANINNGYRRRSINESESDDQHDLDSNNDNNYNIHDNASDGDIGERLGTRIGGRHEEGFNFFGRFQNRDRRDQYSHNFNNDYDYNNGNNENNNESNERVESPRYDSIDRFLDNDIRNNTVDNSNQRNNRHWNESIRSSRIRNPNRHSIVFHQPDIIQFNSNNNNNNDEINNDIELSPRNI</sequence>
<organism evidence="2 3">
    <name type="scientific">Wickerhamomyces mucosus</name>
    <dbReference type="NCBI Taxonomy" id="1378264"/>
    <lineage>
        <taxon>Eukaryota</taxon>
        <taxon>Fungi</taxon>
        <taxon>Dikarya</taxon>
        <taxon>Ascomycota</taxon>
        <taxon>Saccharomycotina</taxon>
        <taxon>Saccharomycetes</taxon>
        <taxon>Phaffomycetales</taxon>
        <taxon>Wickerhamomycetaceae</taxon>
        <taxon>Wickerhamomyces</taxon>
    </lineage>
</organism>
<evidence type="ECO:0000313" key="3">
    <source>
        <dbReference type="Proteomes" id="UP000769528"/>
    </source>
</evidence>
<feature type="compositionally biased region" description="Basic and acidic residues" evidence="1">
    <location>
        <begin position="313"/>
        <end position="333"/>
    </location>
</feature>
<gene>
    <name evidence="2" type="ORF">WICMUC_002638</name>
</gene>
<proteinExistence type="predicted"/>
<feature type="compositionally biased region" description="Low complexity" evidence="1">
    <location>
        <begin position="295"/>
        <end position="312"/>
    </location>
</feature>
<dbReference type="Proteomes" id="UP000769528">
    <property type="component" value="Unassembled WGS sequence"/>
</dbReference>
<feature type="compositionally biased region" description="Low complexity" evidence="1">
    <location>
        <begin position="245"/>
        <end position="254"/>
    </location>
</feature>